<dbReference type="InterPro" id="IPR020904">
    <property type="entry name" value="Sc_DH/Rdtase_CS"/>
</dbReference>
<dbReference type="PANTHER" id="PTHR42879:SF2">
    <property type="entry name" value="3-OXOACYL-[ACYL-CARRIER-PROTEIN] REDUCTASE FABG"/>
    <property type="match status" value="1"/>
</dbReference>
<dbReference type="PROSITE" id="PS00061">
    <property type="entry name" value="ADH_SHORT"/>
    <property type="match status" value="1"/>
</dbReference>
<dbReference type="InParanoid" id="A0A545ATU6"/>
<dbReference type="PRINTS" id="PR00080">
    <property type="entry name" value="SDRFAMILY"/>
</dbReference>
<dbReference type="AlphaFoldDB" id="A0A545ATU6"/>
<dbReference type="FunFam" id="3.40.50.720:FF:000084">
    <property type="entry name" value="Short-chain dehydrogenase reductase"/>
    <property type="match status" value="1"/>
</dbReference>
<dbReference type="OrthoDB" id="7064009at2"/>
<dbReference type="Gene3D" id="3.40.50.720">
    <property type="entry name" value="NAD(P)-binding Rossmann-like Domain"/>
    <property type="match status" value="1"/>
</dbReference>
<protein>
    <submittedName>
        <fullName evidence="3">SDR family oxidoreductase</fullName>
    </submittedName>
</protein>
<dbReference type="EMBL" id="VIRS01000007">
    <property type="protein sequence ID" value="TQS44752.1"/>
    <property type="molecule type" value="Genomic_DNA"/>
</dbReference>
<reference evidence="3 4" key="1">
    <citation type="submission" date="2019-07" db="EMBL/GenBank/DDBJ databases">
        <title>Cryptosporangium phraense sp. nov., isolated from plant litter.</title>
        <authorList>
            <person name="Suriyachadkun C."/>
        </authorList>
    </citation>
    <scope>NUCLEOTIDE SEQUENCE [LARGE SCALE GENOMIC DNA]</scope>
    <source>
        <strain evidence="3 4">A-T 5661</strain>
    </source>
</reference>
<comment type="caution">
    <text evidence="3">The sequence shown here is derived from an EMBL/GenBank/DDBJ whole genome shotgun (WGS) entry which is preliminary data.</text>
</comment>
<keyword evidence="2" id="KW-0560">Oxidoreductase</keyword>
<organism evidence="3 4">
    <name type="scientific">Cryptosporangium phraense</name>
    <dbReference type="NCBI Taxonomy" id="2593070"/>
    <lineage>
        <taxon>Bacteria</taxon>
        <taxon>Bacillati</taxon>
        <taxon>Actinomycetota</taxon>
        <taxon>Actinomycetes</taxon>
        <taxon>Cryptosporangiales</taxon>
        <taxon>Cryptosporangiaceae</taxon>
        <taxon>Cryptosporangium</taxon>
    </lineage>
</organism>
<dbReference type="SUPFAM" id="SSF51735">
    <property type="entry name" value="NAD(P)-binding Rossmann-fold domains"/>
    <property type="match status" value="1"/>
</dbReference>
<comment type="similarity">
    <text evidence="1">Belongs to the short-chain dehydrogenases/reductases (SDR) family.</text>
</comment>
<gene>
    <name evidence="3" type="ORF">FL583_12360</name>
</gene>
<evidence type="ECO:0000313" key="3">
    <source>
        <dbReference type="EMBL" id="TQS44752.1"/>
    </source>
</evidence>
<dbReference type="Proteomes" id="UP000317982">
    <property type="component" value="Unassembled WGS sequence"/>
</dbReference>
<dbReference type="PRINTS" id="PR00081">
    <property type="entry name" value="GDHRDH"/>
</dbReference>
<dbReference type="InterPro" id="IPR002347">
    <property type="entry name" value="SDR_fam"/>
</dbReference>
<dbReference type="InterPro" id="IPR036291">
    <property type="entry name" value="NAD(P)-bd_dom_sf"/>
</dbReference>
<dbReference type="Pfam" id="PF13561">
    <property type="entry name" value="adh_short_C2"/>
    <property type="match status" value="1"/>
</dbReference>
<evidence type="ECO:0000256" key="1">
    <source>
        <dbReference type="ARBA" id="ARBA00006484"/>
    </source>
</evidence>
<dbReference type="InterPro" id="IPR050259">
    <property type="entry name" value="SDR"/>
</dbReference>
<accession>A0A545ATU6</accession>
<keyword evidence="4" id="KW-1185">Reference proteome</keyword>
<proteinExistence type="inferred from homology"/>
<dbReference type="RefSeq" id="WP_142704734.1">
    <property type="nucleotide sequence ID" value="NZ_VIRS01000007.1"/>
</dbReference>
<name>A0A545ATU6_9ACTN</name>
<evidence type="ECO:0000256" key="2">
    <source>
        <dbReference type="ARBA" id="ARBA00023002"/>
    </source>
</evidence>
<sequence length="256" mass="26308">MHIDLSGRRALITGAGQGVGKGIALAFAEAGAEVLVNDLRAERAQEVADEIAAAGGAAAGVPFDVTDYDAVTAAVSDGGPVDVLVNNAGNAGREGFGTLGRFVDSGPADWEPFLRVNLYGVLHCARAVLPGMIDRGWGRVVTISSDSGRTGEANLAAYSASKAGAAGLTRALAVECGRYGVTVNTIALGTMRTPATEALWSDPDDPRARALLRRYAVRRPGRPEDAAALAVFLAGPQASWITGQTYPVNGGISFAQ</sequence>
<dbReference type="PANTHER" id="PTHR42879">
    <property type="entry name" value="3-OXOACYL-(ACYL-CARRIER-PROTEIN) REDUCTASE"/>
    <property type="match status" value="1"/>
</dbReference>
<dbReference type="GO" id="GO:0032787">
    <property type="term" value="P:monocarboxylic acid metabolic process"/>
    <property type="evidence" value="ECO:0007669"/>
    <property type="project" value="UniProtKB-ARBA"/>
</dbReference>
<evidence type="ECO:0000313" key="4">
    <source>
        <dbReference type="Proteomes" id="UP000317982"/>
    </source>
</evidence>
<dbReference type="GO" id="GO:0016491">
    <property type="term" value="F:oxidoreductase activity"/>
    <property type="evidence" value="ECO:0007669"/>
    <property type="project" value="UniProtKB-KW"/>
</dbReference>